<dbReference type="EMBL" id="JBHMAF010000050">
    <property type="protein sequence ID" value="MFB9758976.1"/>
    <property type="molecule type" value="Genomic_DNA"/>
</dbReference>
<evidence type="ECO:0000256" key="1">
    <source>
        <dbReference type="SAM" id="MobiDB-lite"/>
    </source>
</evidence>
<gene>
    <name evidence="2" type="ORF">ACFFMS_10935</name>
</gene>
<feature type="compositionally biased region" description="Basic and acidic residues" evidence="1">
    <location>
        <begin position="12"/>
        <end position="24"/>
    </location>
</feature>
<dbReference type="RefSeq" id="WP_129729668.1">
    <property type="nucleotide sequence ID" value="NZ_JBHMAF010000050.1"/>
</dbReference>
<sequence length="51" mass="5918">MVKKNFSQSKMSDGRDIEFSRELADQDDLEALERSKAADERMKSKPPMKNK</sequence>
<feature type="region of interest" description="Disordered" evidence="1">
    <location>
        <begin position="1"/>
        <end position="51"/>
    </location>
</feature>
<feature type="compositionally biased region" description="Polar residues" evidence="1">
    <location>
        <begin position="1"/>
        <end position="11"/>
    </location>
</feature>
<protein>
    <submittedName>
        <fullName evidence="2">YfhD family protein</fullName>
    </submittedName>
</protein>
<reference evidence="2 3" key="1">
    <citation type="submission" date="2024-09" db="EMBL/GenBank/DDBJ databases">
        <authorList>
            <person name="Sun Q."/>
            <person name="Mori K."/>
        </authorList>
    </citation>
    <scope>NUCLEOTIDE SEQUENCE [LARGE SCALE GENOMIC DNA]</scope>
    <source>
        <strain evidence="2 3">JCM 11201</strain>
    </source>
</reference>
<keyword evidence="3" id="KW-1185">Reference proteome</keyword>
<comment type="caution">
    <text evidence="2">The sequence shown here is derived from an EMBL/GenBank/DDBJ whole genome shotgun (WGS) entry which is preliminary data.</text>
</comment>
<evidence type="ECO:0000313" key="3">
    <source>
        <dbReference type="Proteomes" id="UP001589609"/>
    </source>
</evidence>
<proteinExistence type="predicted"/>
<dbReference type="Proteomes" id="UP001589609">
    <property type="component" value="Unassembled WGS sequence"/>
</dbReference>
<organism evidence="2 3">
    <name type="scientific">Ectobacillus funiculus</name>
    <dbReference type="NCBI Taxonomy" id="137993"/>
    <lineage>
        <taxon>Bacteria</taxon>
        <taxon>Bacillati</taxon>
        <taxon>Bacillota</taxon>
        <taxon>Bacilli</taxon>
        <taxon>Bacillales</taxon>
        <taxon>Bacillaceae</taxon>
        <taxon>Ectobacillus</taxon>
    </lineage>
</organism>
<name>A0ABV5WFT0_9BACI</name>
<accession>A0ABV5WFT0</accession>
<dbReference type="InterPro" id="IPR025435">
    <property type="entry name" value="YfhD-like"/>
</dbReference>
<evidence type="ECO:0000313" key="2">
    <source>
        <dbReference type="EMBL" id="MFB9758976.1"/>
    </source>
</evidence>
<feature type="compositionally biased region" description="Basic and acidic residues" evidence="1">
    <location>
        <begin position="31"/>
        <end position="43"/>
    </location>
</feature>
<dbReference type="Pfam" id="PF14151">
    <property type="entry name" value="YfhD"/>
    <property type="match status" value="1"/>
</dbReference>